<dbReference type="SUPFAM" id="SSF46785">
    <property type="entry name" value="Winged helix' DNA-binding domain"/>
    <property type="match status" value="2"/>
</dbReference>
<evidence type="ECO:0008006" key="8">
    <source>
        <dbReference type="Google" id="ProtNLM"/>
    </source>
</evidence>
<dbReference type="AlphaFoldDB" id="A0A7R9PGH5"/>
<accession>A0A7R9PGH5</accession>
<comment type="similarity">
    <text evidence="2">Belongs to the eukaryotic RPC34/RPC39 RNA polymerase subunit family.</text>
</comment>
<feature type="chain" id="PRO_5031526954" description="DNA-directed RNA polymerase III subunit RPC6" evidence="6">
    <location>
        <begin position="21"/>
        <end position="424"/>
    </location>
</feature>
<name>A0A7R9PGH5_TIMGE</name>
<organism evidence="7">
    <name type="scientific">Timema genevievae</name>
    <name type="common">Walking stick</name>
    <dbReference type="NCBI Taxonomy" id="629358"/>
    <lineage>
        <taxon>Eukaryota</taxon>
        <taxon>Metazoa</taxon>
        <taxon>Ecdysozoa</taxon>
        <taxon>Arthropoda</taxon>
        <taxon>Hexapoda</taxon>
        <taxon>Insecta</taxon>
        <taxon>Pterygota</taxon>
        <taxon>Neoptera</taxon>
        <taxon>Polyneoptera</taxon>
        <taxon>Phasmatodea</taxon>
        <taxon>Timematodea</taxon>
        <taxon>Timematoidea</taxon>
        <taxon>Timematidae</taxon>
        <taxon>Timema</taxon>
    </lineage>
</organism>
<keyword evidence="3" id="KW-0240">DNA-directed RNA polymerase</keyword>
<evidence type="ECO:0000256" key="1">
    <source>
        <dbReference type="ARBA" id="ARBA00004123"/>
    </source>
</evidence>
<comment type="subcellular location">
    <subcellularLocation>
        <location evidence="1">Nucleus</location>
    </subcellularLocation>
</comment>
<evidence type="ECO:0000256" key="6">
    <source>
        <dbReference type="SAM" id="SignalP"/>
    </source>
</evidence>
<keyword evidence="5" id="KW-0539">Nucleus</keyword>
<dbReference type="FunFam" id="1.10.10.10:FF:000116">
    <property type="entry name" value="DNA-directed RNA polymerase III subunit RPC6"/>
    <property type="match status" value="1"/>
</dbReference>
<dbReference type="Gene3D" id="1.10.10.10">
    <property type="entry name" value="Winged helix-like DNA-binding domain superfamily/Winged helix DNA-binding domain"/>
    <property type="match status" value="2"/>
</dbReference>
<sequence length="424" mass="47277">MDYLICSLIVLTVGANLATAQYSYSQGCPINCAAVFCAAIDPNVCFERKDLRENIRRDIQAVSPQFLAATFRNMERRVPLCLYARGGQFQHMLIIALAKASAKGISDKDIQKEIPDLRPDQRAVVINKLLVQLANAPVVLSQTAEDGEIEGYFDLFNQGGTLLYKLKDPALLTDKIKGADNEEKIVYSIIEEAGSKGIWIRDIRYKSNLVPTQLNKILKILENKKLIKAVKSVAASKKKVYMLFNLEPDRSVTGGAWYCDQDFEAEFVDVLNQQCYRYLQQKSENIKDCKGGPIAARNISYASSKDVWKFISELGISKVQLSVEDIETILDTLLYDGKVERSVALDGSYLYRAIESLLAAPGIVRIPCGVCPVRLNTSSLLNSQLLIFCALQLNEIAQSGVLRMCNDVGSVNAKKCVYMKEWLE</sequence>
<dbReference type="PANTHER" id="PTHR12780">
    <property type="entry name" value="RNA POLYMERASE III DNA DIRECTED , 39KD SUBUNIT-RELATED"/>
    <property type="match status" value="1"/>
</dbReference>
<keyword evidence="4" id="KW-0804">Transcription</keyword>
<dbReference type="GO" id="GO:0006383">
    <property type="term" value="P:transcription by RNA polymerase III"/>
    <property type="evidence" value="ECO:0007669"/>
    <property type="project" value="InterPro"/>
</dbReference>
<proteinExistence type="inferred from homology"/>
<protein>
    <recommendedName>
        <fullName evidence="8">DNA-directed RNA polymerase III subunit RPC6</fullName>
    </recommendedName>
</protein>
<dbReference type="InterPro" id="IPR016049">
    <property type="entry name" value="RNA_pol_Rpc34-like"/>
</dbReference>
<keyword evidence="6" id="KW-0732">Signal</keyword>
<evidence type="ECO:0000256" key="2">
    <source>
        <dbReference type="ARBA" id="ARBA00011038"/>
    </source>
</evidence>
<dbReference type="GO" id="GO:0005666">
    <property type="term" value="C:RNA polymerase III complex"/>
    <property type="evidence" value="ECO:0007669"/>
    <property type="project" value="InterPro"/>
</dbReference>
<dbReference type="InterPro" id="IPR036390">
    <property type="entry name" value="WH_DNA-bd_sf"/>
</dbReference>
<dbReference type="GO" id="GO:0005737">
    <property type="term" value="C:cytoplasm"/>
    <property type="evidence" value="ECO:0007669"/>
    <property type="project" value="UniProtKB-ARBA"/>
</dbReference>
<evidence type="ECO:0000256" key="4">
    <source>
        <dbReference type="ARBA" id="ARBA00023163"/>
    </source>
</evidence>
<dbReference type="InterPro" id="IPR007832">
    <property type="entry name" value="RNA_pol_Rpc34"/>
</dbReference>
<evidence type="ECO:0000313" key="7">
    <source>
        <dbReference type="EMBL" id="CAD7585943.1"/>
    </source>
</evidence>
<dbReference type="GO" id="GO:0005654">
    <property type="term" value="C:nucleoplasm"/>
    <property type="evidence" value="ECO:0007669"/>
    <property type="project" value="UniProtKB-ARBA"/>
</dbReference>
<dbReference type="Pfam" id="PF05158">
    <property type="entry name" value="RNA_pol_Rpc34"/>
    <property type="match status" value="1"/>
</dbReference>
<evidence type="ECO:0000256" key="3">
    <source>
        <dbReference type="ARBA" id="ARBA00022478"/>
    </source>
</evidence>
<feature type="signal peptide" evidence="6">
    <location>
        <begin position="1"/>
        <end position="20"/>
    </location>
</feature>
<dbReference type="EMBL" id="OE839165">
    <property type="protein sequence ID" value="CAD7585943.1"/>
    <property type="molecule type" value="Genomic_DNA"/>
</dbReference>
<gene>
    <name evidence="7" type="ORF">TGEB3V08_LOCUS394</name>
</gene>
<reference evidence="7" key="1">
    <citation type="submission" date="2020-11" db="EMBL/GenBank/DDBJ databases">
        <authorList>
            <person name="Tran Van P."/>
        </authorList>
    </citation>
    <scope>NUCLEOTIDE SEQUENCE</scope>
</reference>
<evidence type="ECO:0000256" key="5">
    <source>
        <dbReference type="ARBA" id="ARBA00023242"/>
    </source>
</evidence>
<dbReference type="InterPro" id="IPR036388">
    <property type="entry name" value="WH-like_DNA-bd_sf"/>
</dbReference>